<dbReference type="AlphaFoldDB" id="A0A5B7IVD4"/>
<protein>
    <submittedName>
        <fullName evidence="1">Uncharacterized protein</fullName>
    </submittedName>
</protein>
<evidence type="ECO:0000313" key="2">
    <source>
        <dbReference type="Proteomes" id="UP000324222"/>
    </source>
</evidence>
<name>A0A5B7IVD4_PORTR</name>
<dbReference type="EMBL" id="VSRR010081261">
    <property type="protein sequence ID" value="MPC89511.1"/>
    <property type="molecule type" value="Genomic_DNA"/>
</dbReference>
<dbReference type="Proteomes" id="UP000324222">
    <property type="component" value="Unassembled WGS sequence"/>
</dbReference>
<sequence length="87" mass="9895">MLHHSLHRHNQHWQTHTVPCHCPCSCHSHLSSTVLPSSPCRPHCYPVSLACHLAAPATLPLPPCHSCNWRRKILLISLEGNFPRERL</sequence>
<organism evidence="1 2">
    <name type="scientific">Portunus trituberculatus</name>
    <name type="common">Swimming crab</name>
    <name type="synonym">Neptunus trituberculatus</name>
    <dbReference type="NCBI Taxonomy" id="210409"/>
    <lineage>
        <taxon>Eukaryota</taxon>
        <taxon>Metazoa</taxon>
        <taxon>Ecdysozoa</taxon>
        <taxon>Arthropoda</taxon>
        <taxon>Crustacea</taxon>
        <taxon>Multicrustacea</taxon>
        <taxon>Malacostraca</taxon>
        <taxon>Eumalacostraca</taxon>
        <taxon>Eucarida</taxon>
        <taxon>Decapoda</taxon>
        <taxon>Pleocyemata</taxon>
        <taxon>Brachyura</taxon>
        <taxon>Eubrachyura</taxon>
        <taxon>Portunoidea</taxon>
        <taxon>Portunidae</taxon>
        <taxon>Portuninae</taxon>
        <taxon>Portunus</taxon>
    </lineage>
</organism>
<comment type="caution">
    <text evidence="1">The sequence shown here is derived from an EMBL/GenBank/DDBJ whole genome shotgun (WGS) entry which is preliminary data.</text>
</comment>
<reference evidence="1 2" key="1">
    <citation type="submission" date="2019-05" db="EMBL/GenBank/DDBJ databases">
        <title>Another draft genome of Portunus trituberculatus and its Hox gene families provides insights of decapod evolution.</title>
        <authorList>
            <person name="Jeong J.-H."/>
            <person name="Song I."/>
            <person name="Kim S."/>
            <person name="Choi T."/>
            <person name="Kim D."/>
            <person name="Ryu S."/>
            <person name="Kim W."/>
        </authorList>
    </citation>
    <scope>NUCLEOTIDE SEQUENCE [LARGE SCALE GENOMIC DNA]</scope>
    <source>
        <tissue evidence="1">Muscle</tissue>
    </source>
</reference>
<keyword evidence="2" id="KW-1185">Reference proteome</keyword>
<evidence type="ECO:0000313" key="1">
    <source>
        <dbReference type="EMBL" id="MPC89511.1"/>
    </source>
</evidence>
<proteinExistence type="predicted"/>
<gene>
    <name evidence="1" type="ORF">E2C01_084462</name>
</gene>
<accession>A0A5B7IVD4</accession>